<dbReference type="EnsemblMetazoa" id="HelroT181722">
    <property type="protein sequence ID" value="HelroP181722"/>
    <property type="gene ID" value="HelroG181722"/>
</dbReference>
<feature type="compositionally biased region" description="Low complexity" evidence="1">
    <location>
        <begin position="88"/>
        <end position="100"/>
    </location>
</feature>
<evidence type="ECO:0000313" key="3">
    <source>
        <dbReference type="EnsemblMetazoa" id="HelroP181722"/>
    </source>
</evidence>
<dbReference type="EMBL" id="AMQM01007784">
    <property type="status" value="NOT_ANNOTATED_CDS"/>
    <property type="molecule type" value="Genomic_DNA"/>
</dbReference>
<evidence type="ECO:0000256" key="1">
    <source>
        <dbReference type="SAM" id="MobiDB-lite"/>
    </source>
</evidence>
<reference evidence="4" key="1">
    <citation type="submission" date="2012-12" db="EMBL/GenBank/DDBJ databases">
        <authorList>
            <person name="Hellsten U."/>
            <person name="Grimwood J."/>
            <person name="Chapman J.A."/>
            <person name="Shapiro H."/>
            <person name="Aerts A."/>
            <person name="Otillar R.P."/>
            <person name="Terry A.Y."/>
            <person name="Boore J.L."/>
            <person name="Simakov O."/>
            <person name="Marletaz F."/>
            <person name="Cho S.-J."/>
            <person name="Edsinger-Gonzales E."/>
            <person name="Havlak P."/>
            <person name="Kuo D.-H."/>
            <person name="Larsson T."/>
            <person name="Lv J."/>
            <person name="Arendt D."/>
            <person name="Savage R."/>
            <person name="Osoegawa K."/>
            <person name="de Jong P."/>
            <person name="Lindberg D.R."/>
            <person name="Seaver E.C."/>
            <person name="Weisblat D.A."/>
            <person name="Putnam N.H."/>
            <person name="Grigoriev I.V."/>
            <person name="Rokhsar D.S."/>
        </authorList>
    </citation>
    <scope>NUCLEOTIDE SEQUENCE</scope>
</reference>
<keyword evidence="4" id="KW-1185">Reference proteome</keyword>
<protein>
    <submittedName>
        <fullName evidence="2 3">Uncharacterized protein</fullName>
    </submittedName>
</protein>
<evidence type="ECO:0000313" key="4">
    <source>
        <dbReference type="Proteomes" id="UP000015101"/>
    </source>
</evidence>
<dbReference type="GeneID" id="20208193"/>
<dbReference type="RefSeq" id="XP_009029762.1">
    <property type="nucleotide sequence ID" value="XM_009031514.1"/>
</dbReference>
<accession>T1FH94</accession>
<dbReference type="PANTHER" id="PTHR16049">
    <property type="entry name" value="IQ DOMAIN-CONTAINING PROTEIN C"/>
    <property type="match status" value="1"/>
</dbReference>
<dbReference type="InterPro" id="IPR042506">
    <property type="entry name" value="IQCC"/>
</dbReference>
<dbReference type="PANTHER" id="PTHR16049:SF8">
    <property type="entry name" value="IQ DOMAIN-CONTAINING PROTEIN C"/>
    <property type="match status" value="1"/>
</dbReference>
<evidence type="ECO:0000313" key="2">
    <source>
        <dbReference type="EMBL" id="ESN92105.1"/>
    </source>
</evidence>
<dbReference type="EMBL" id="KB097667">
    <property type="protein sequence ID" value="ESN92105.1"/>
    <property type="molecule type" value="Genomic_DNA"/>
</dbReference>
<dbReference type="HOGENOM" id="CLU_1867332_0_0_1"/>
<dbReference type="PROSITE" id="PS50096">
    <property type="entry name" value="IQ"/>
    <property type="match status" value="1"/>
</dbReference>
<dbReference type="AlphaFoldDB" id="T1FH94"/>
<dbReference type="Proteomes" id="UP000015101">
    <property type="component" value="Unassembled WGS sequence"/>
</dbReference>
<reference evidence="3" key="3">
    <citation type="submission" date="2015-06" db="UniProtKB">
        <authorList>
            <consortium name="EnsemblMetazoa"/>
        </authorList>
    </citation>
    <scope>IDENTIFICATION</scope>
</reference>
<feature type="region of interest" description="Disordered" evidence="1">
    <location>
        <begin position="87"/>
        <end position="106"/>
    </location>
</feature>
<gene>
    <name evidence="3" type="primary">20208193</name>
    <name evidence="2" type="ORF">HELRODRAFT_181722</name>
</gene>
<proteinExistence type="predicted"/>
<dbReference type="InParanoid" id="T1FH94"/>
<dbReference type="CTD" id="20208193"/>
<dbReference type="KEGG" id="hro:HELRODRAFT_181722"/>
<sequence length="137" mass="16288">MEDLFDEIPALEELIPKIVKFQALWKGFHVRNQFRSLNASYKKIFEEIEEKHFSEKFLSDKLQNKLKTFDHFRKKNNENLNKTSKIVTSNGTSESNSTETIVKNPPDVSDMKQKLVHDFLWVQQAIRERKMFLKNLN</sequence>
<name>T1FH94_HELRO</name>
<reference evidence="2 4" key="2">
    <citation type="journal article" date="2013" name="Nature">
        <title>Insights into bilaterian evolution from three spiralian genomes.</title>
        <authorList>
            <person name="Simakov O."/>
            <person name="Marletaz F."/>
            <person name="Cho S.J."/>
            <person name="Edsinger-Gonzales E."/>
            <person name="Havlak P."/>
            <person name="Hellsten U."/>
            <person name="Kuo D.H."/>
            <person name="Larsson T."/>
            <person name="Lv J."/>
            <person name="Arendt D."/>
            <person name="Savage R."/>
            <person name="Osoegawa K."/>
            <person name="de Jong P."/>
            <person name="Grimwood J."/>
            <person name="Chapman J.A."/>
            <person name="Shapiro H."/>
            <person name="Aerts A."/>
            <person name="Otillar R.P."/>
            <person name="Terry A.Y."/>
            <person name="Boore J.L."/>
            <person name="Grigoriev I.V."/>
            <person name="Lindberg D.R."/>
            <person name="Seaver E.C."/>
            <person name="Weisblat D.A."/>
            <person name="Putnam N.H."/>
            <person name="Rokhsar D.S."/>
        </authorList>
    </citation>
    <scope>NUCLEOTIDE SEQUENCE</scope>
</reference>
<organism evidence="3 4">
    <name type="scientific">Helobdella robusta</name>
    <name type="common">Californian leech</name>
    <dbReference type="NCBI Taxonomy" id="6412"/>
    <lineage>
        <taxon>Eukaryota</taxon>
        <taxon>Metazoa</taxon>
        <taxon>Spiralia</taxon>
        <taxon>Lophotrochozoa</taxon>
        <taxon>Annelida</taxon>
        <taxon>Clitellata</taxon>
        <taxon>Hirudinea</taxon>
        <taxon>Rhynchobdellida</taxon>
        <taxon>Glossiphoniidae</taxon>
        <taxon>Helobdella</taxon>
    </lineage>
</organism>